<comment type="subunit">
    <text evidence="1">Component of the GINS complex.</text>
</comment>
<feature type="domain" description="DNA replication complex GINS protein PSF3 N-terminal" evidence="2">
    <location>
        <begin position="4"/>
        <end position="53"/>
    </location>
</feature>
<sequence>MEYYDPDDILLNETRIQVVFKHKVQNFGFLGQRSRILPENKKVEVPYFLVAFLLKNDHCKLAEGFPDKSLLEDISAKPGVIDLRSVCPYFFYLHSILLKEEVSLPEFFYERIGDHSSLVLKKAFSEDDVWRLDVIERGLIVRSRRTFQRFHNFLILGHN</sequence>
<dbReference type="HOGENOM" id="CLU_117799_0_0_1"/>
<keyword evidence="4" id="KW-1185">Reference proteome</keyword>
<dbReference type="CDD" id="cd21693">
    <property type="entry name" value="GINS_B_Psf3"/>
    <property type="match status" value="1"/>
</dbReference>
<comment type="subcellular location">
    <subcellularLocation>
        <location evidence="1">Nucleus</location>
    </subcellularLocation>
</comment>
<dbReference type="GO" id="GO:0000811">
    <property type="term" value="C:GINS complex"/>
    <property type="evidence" value="ECO:0007669"/>
    <property type="project" value="UniProtKB-UniRule"/>
</dbReference>
<protein>
    <recommendedName>
        <fullName evidence="1">DNA replication complex GINS protein PSF3</fullName>
    </recommendedName>
</protein>
<evidence type="ECO:0000313" key="4">
    <source>
        <dbReference type="Proteomes" id="UP000002313"/>
    </source>
</evidence>
<evidence type="ECO:0000259" key="2">
    <source>
        <dbReference type="Pfam" id="PF22466"/>
    </source>
</evidence>
<organism evidence="3 4">
    <name type="scientific">Encephalitozoon intestinalis (strain ATCC 50506)</name>
    <name type="common">Microsporidian parasite</name>
    <name type="synonym">Septata intestinalis</name>
    <dbReference type="NCBI Taxonomy" id="876142"/>
    <lineage>
        <taxon>Eukaryota</taxon>
        <taxon>Fungi</taxon>
        <taxon>Fungi incertae sedis</taxon>
        <taxon>Microsporidia</taxon>
        <taxon>Unikaryonidae</taxon>
        <taxon>Encephalitozoon</taxon>
    </lineage>
</organism>
<dbReference type="AlphaFoldDB" id="E0SAF4"/>
<dbReference type="OrthoDB" id="10251744at2759"/>
<dbReference type="RefSeq" id="XP_003073939.1">
    <property type="nucleotide sequence ID" value="XM_003073893.1"/>
</dbReference>
<evidence type="ECO:0000256" key="1">
    <source>
        <dbReference type="RuleBase" id="RU367161"/>
    </source>
</evidence>
<evidence type="ECO:0000313" key="3">
    <source>
        <dbReference type="EMBL" id="ADM12579.1"/>
    </source>
</evidence>
<dbReference type="InterPro" id="IPR055221">
    <property type="entry name" value="PSF3_N"/>
</dbReference>
<dbReference type="KEGG" id="ein:Eint_110790"/>
<dbReference type="Proteomes" id="UP000002313">
    <property type="component" value="Chromosome XI"/>
</dbReference>
<dbReference type="VEuPathDB" id="MicrosporidiaDB:Eint_110790"/>
<dbReference type="SUPFAM" id="SSF160059">
    <property type="entry name" value="PriA/YqbF domain"/>
    <property type="match status" value="1"/>
</dbReference>
<dbReference type="InterPro" id="IPR010492">
    <property type="entry name" value="GINS_Psf3"/>
</dbReference>
<reference evidence="3 4" key="2">
    <citation type="journal article" date="2012" name="Proc. Natl. Acad. Sci. U.S.A.">
        <title>Gain and loss of multiple functionally related, horizontally transferred genes in the reduced genomes of two microsporidian parasites.</title>
        <authorList>
            <person name="Pombert J.-F."/>
            <person name="Selman M."/>
            <person name="Burki F."/>
            <person name="Bardell F.T."/>
            <person name="Farinelli L."/>
            <person name="Solter L.F."/>
            <person name="Whitman D.W."/>
            <person name="Weiss L.M."/>
            <person name="Corradi N."/>
            <person name="Keeling P.J."/>
        </authorList>
    </citation>
    <scope>NUCLEOTIDE SEQUENCE [LARGE SCALE GENOMIC DNA]</scope>
    <source>
        <strain evidence="3 4">ATCC 50506</strain>
    </source>
</reference>
<dbReference type="Gene3D" id="1.20.58.2050">
    <property type="match status" value="1"/>
</dbReference>
<name>E0SAF4_ENCIT</name>
<accession>E0SAF4</accession>
<dbReference type="PANTHER" id="PTHR22768:SF0">
    <property type="entry name" value="DNA REPLICATION COMPLEX GINS PROTEIN PSF3"/>
    <property type="match status" value="1"/>
</dbReference>
<keyword evidence="1" id="KW-0235">DNA replication</keyword>
<gene>
    <name evidence="3" type="ORF">Eint_110790</name>
</gene>
<dbReference type="PANTHER" id="PTHR22768">
    <property type="entry name" value="DNA REPLICATION COMPLEX GINS PROTEIN PSF3"/>
    <property type="match status" value="1"/>
</dbReference>
<proteinExistence type="inferred from homology"/>
<keyword evidence="1" id="KW-0539">Nucleus</keyword>
<comment type="similarity">
    <text evidence="1">Belongs to the GINS3/PSF3 family.</text>
</comment>
<dbReference type="EMBL" id="CP001952">
    <property type="protein sequence ID" value="ADM12579.1"/>
    <property type="molecule type" value="Genomic_DNA"/>
</dbReference>
<comment type="function">
    <text evidence="1">The GINS complex plays an essential role in the initiation of DNA replication.</text>
</comment>
<dbReference type="SUPFAM" id="SSF158573">
    <property type="entry name" value="GINS helical bundle-like"/>
    <property type="match status" value="1"/>
</dbReference>
<dbReference type="InterPro" id="IPR036224">
    <property type="entry name" value="GINS_bundle-like_dom_sf"/>
</dbReference>
<dbReference type="InterPro" id="IPR038437">
    <property type="entry name" value="GINS_Psf3_sf"/>
</dbReference>
<dbReference type="GeneID" id="9699647"/>
<dbReference type="GO" id="GO:1902975">
    <property type="term" value="P:mitotic DNA replication initiation"/>
    <property type="evidence" value="ECO:0007669"/>
    <property type="project" value="TreeGrafter"/>
</dbReference>
<reference evidence="3 4" key="1">
    <citation type="journal article" date="2010" name="Nat. Commun.">
        <title>The complete sequence of the smallest known nuclear genome from the microsporidian Encephalitozoon intestinalis.</title>
        <authorList>
            <person name="Corradi N."/>
            <person name="Pombert J.-F."/>
            <person name="Farinelli L."/>
            <person name="Didier E.S."/>
            <person name="Keeling P.J."/>
        </authorList>
    </citation>
    <scope>NUCLEOTIDE SEQUENCE [LARGE SCALE GENOMIC DNA]</scope>
    <source>
        <strain evidence="3 4">ATCC 50506</strain>
    </source>
</reference>
<dbReference type="Pfam" id="PF22466">
    <property type="entry name" value="PSF3_N"/>
    <property type="match status" value="1"/>
</dbReference>